<dbReference type="InterPro" id="IPR019775">
    <property type="entry name" value="WD40_repeat_CS"/>
</dbReference>
<feature type="repeat" description="WD" evidence="3">
    <location>
        <begin position="27"/>
        <end position="76"/>
    </location>
</feature>
<dbReference type="PANTHER" id="PTHR22847">
    <property type="entry name" value="WD40 REPEAT PROTEIN"/>
    <property type="match status" value="1"/>
</dbReference>
<evidence type="ECO:0000313" key="5">
    <source>
        <dbReference type="Proteomes" id="UP000023152"/>
    </source>
</evidence>
<dbReference type="PROSITE" id="PS50294">
    <property type="entry name" value="WD_REPEATS_REGION"/>
    <property type="match status" value="2"/>
</dbReference>
<keyword evidence="1 3" id="KW-0853">WD repeat</keyword>
<protein>
    <submittedName>
        <fullName evidence="4">Uncharacterized protein</fullName>
    </submittedName>
</protein>
<comment type="caution">
    <text evidence="4">The sequence shown here is derived from an EMBL/GenBank/DDBJ whole genome shotgun (WGS) entry which is preliminary data.</text>
</comment>
<dbReference type="InterPro" id="IPR036322">
    <property type="entry name" value="WD40_repeat_dom_sf"/>
</dbReference>
<dbReference type="PROSITE" id="PS50082">
    <property type="entry name" value="WD_REPEATS_2"/>
    <property type="match status" value="2"/>
</dbReference>
<dbReference type="GO" id="GO:1990234">
    <property type="term" value="C:transferase complex"/>
    <property type="evidence" value="ECO:0007669"/>
    <property type="project" value="UniProtKB-ARBA"/>
</dbReference>
<evidence type="ECO:0000256" key="2">
    <source>
        <dbReference type="ARBA" id="ARBA00022737"/>
    </source>
</evidence>
<evidence type="ECO:0000313" key="4">
    <source>
        <dbReference type="EMBL" id="ETO08874.1"/>
    </source>
</evidence>
<dbReference type="PRINTS" id="PR00320">
    <property type="entry name" value="GPROTEINBRPT"/>
</dbReference>
<dbReference type="InterPro" id="IPR020472">
    <property type="entry name" value="WD40_PAC1"/>
</dbReference>
<dbReference type="Proteomes" id="UP000023152">
    <property type="component" value="Unassembled WGS sequence"/>
</dbReference>
<dbReference type="SUPFAM" id="SSF50978">
    <property type="entry name" value="WD40 repeat-like"/>
    <property type="match status" value="1"/>
</dbReference>
<gene>
    <name evidence="4" type="ORF">RFI_28513</name>
</gene>
<dbReference type="AlphaFoldDB" id="X6M4Q8"/>
<name>X6M4Q8_RETFI</name>
<dbReference type="Pfam" id="PF00400">
    <property type="entry name" value="WD40"/>
    <property type="match status" value="2"/>
</dbReference>
<sequence>MNTILSGSSDRSVRLWDIRSGQQTQVFNGHRDYVYAVEYSPFVINNSDGSPNVLCSGSLDNTIRFWDIRSSKKQLYAMKLDEGIGCLKYIGLKKKINDYEQKSNGDSSINLCYGSKNGSICIWG</sequence>
<dbReference type="PROSITE" id="PS00678">
    <property type="entry name" value="WD_REPEATS_1"/>
    <property type="match status" value="2"/>
</dbReference>
<dbReference type="OrthoDB" id="1930760at2759"/>
<proteinExistence type="predicted"/>
<dbReference type="EMBL" id="ASPP01024602">
    <property type="protein sequence ID" value="ETO08874.1"/>
    <property type="molecule type" value="Genomic_DNA"/>
</dbReference>
<dbReference type="InterPro" id="IPR015943">
    <property type="entry name" value="WD40/YVTN_repeat-like_dom_sf"/>
</dbReference>
<reference evidence="4 5" key="1">
    <citation type="journal article" date="2013" name="Curr. Biol.">
        <title>The Genome of the Foraminiferan Reticulomyxa filosa.</title>
        <authorList>
            <person name="Glockner G."/>
            <person name="Hulsmann N."/>
            <person name="Schleicher M."/>
            <person name="Noegel A.A."/>
            <person name="Eichinger L."/>
            <person name="Gallinger C."/>
            <person name="Pawlowski J."/>
            <person name="Sierra R."/>
            <person name="Euteneuer U."/>
            <person name="Pillet L."/>
            <person name="Moustafa A."/>
            <person name="Platzer M."/>
            <person name="Groth M."/>
            <person name="Szafranski K."/>
            <person name="Schliwa M."/>
        </authorList>
    </citation>
    <scope>NUCLEOTIDE SEQUENCE [LARGE SCALE GENOMIC DNA]</scope>
</reference>
<feature type="repeat" description="WD" evidence="3">
    <location>
        <begin position="1"/>
        <end position="26"/>
    </location>
</feature>
<evidence type="ECO:0000256" key="1">
    <source>
        <dbReference type="ARBA" id="ARBA00022574"/>
    </source>
</evidence>
<organism evidence="4 5">
    <name type="scientific">Reticulomyxa filosa</name>
    <dbReference type="NCBI Taxonomy" id="46433"/>
    <lineage>
        <taxon>Eukaryota</taxon>
        <taxon>Sar</taxon>
        <taxon>Rhizaria</taxon>
        <taxon>Retaria</taxon>
        <taxon>Foraminifera</taxon>
        <taxon>Monothalamids</taxon>
        <taxon>Reticulomyxidae</taxon>
        <taxon>Reticulomyxa</taxon>
    </lineage>
</organism>
<keyword evidence="5" id="KW-1185">Reference proteome</keyword>
<dbReference type="Gene3D" id="2.130.10.10">
    <property type="entry name" value="YVTN repeat-like/Quinoprotein amine dehydrogenase"/>
    <property type="match status" value="1"/>
</dbReference>
<evidence type="ECO:0000256" key="3">
    <source>
        <dbReference type="PROSITE-ProRule" id="PRU00221"/>
    </source>
</evidence>
<dbReference type="PANTHER" id="PTHR22847:SF637">
    <property type="entry name" value="WD REPEAT DOMAIN 5B"/>
    <property type="match status" value="1"/>
</dbReference>
<dbReference type="SMART" id="SM00320">
    <property type="entry name" value="WD40"/>
    <property type="match status" value="1"/>
</dbReference>
<accession>X6M4Q8</accession>
<keyword evidence="2" id="KW-0677">Repeat</keyword>
<dbReference type="InterPro" id="IPR001680">
    <property type="entry name" value="WD40_rpt"/>
</dbReference>